<dbReference type="Proteomes" id="UP000261828">
    <property type="component" value="Unassembled WGS sequence"/>
</dbReference>
<comment type="caution">
    <text evidence="1">The sequence shown here is derived from an EMBL/GenBank/DDBJ whole genome shotgun (WGS) entry which is preliminary data.</text>
</comment>
<proteinExistence type="predicted"/>
<accession>A0A371JVL0</accession>
<organism evidence="1 2">
    <name type="scientific">Flagellimonas nanhaiensis</name>
    <dbReference type="NCBI Taxonomy" id="2292706"/>
    <lineage>
        <taxon>Bacteria</taxon>
        <taxon>Pseudomonadati</taxon>
        <taxon>Bacteroidota</taxon>
        <taxon>Flavobacteriia</taxon>
        <taxon>Flavobacteriales</taxon>
        <taxon>Flavobacteriaceae</taxon>
        <taxon>Flagellimonas</taxon>
    </lineage>
</organism>
<protein>
    <submittedName>
        <fullName evidence="1">Uncharacterized protein</fullName>
    </submittedName>
</protein>
<keyword evidence="2" id="KW-1185">Reference proteome</keyword>
<dbReference type="AlphaFoldDB" id="A0A371JVL0"/>
<dbReference type="EMBL" id="QTJX01000001">
    <property type="protein sequence ID" value="RDY61833.1"/>
    <property type="molecule type" value="Genomic_DNA"/>
</dbReference>
<name>A0A371JVL0_9FLAO</name>
<sequence length="68" mass="7751">MICTISNDNKRYSKLKYRAWAKKVHGTFLSHGLLSGSEDAKEADRHFLASTGTRATHSFDFTHRSYCV</sequence>
<dbReference type="RefSeq" id="WP_116183698.1">
    <property type="nucleotide sequence ID" value="NZ_QTJX01000001.1"/>
</dbReference>
<reference evidence="1 2" key="1">
    <citation type="submission" date="2018-08" db="EMBL/GenBank/DDBJ databases">
        <title>Muricauda nanhaiensis sp. nov., isolated from seawater of the South China Sea.</title>
        <authorList>
            <person name="Dang Y."/>
        </authorList>
    </citation>
    <scope>NUCLEOTIDE SEQUENCE [LARGE SCALE GENOMIC DNA]</scope>
    <source>
        <strain evidence="1 2">SM1704</strain>
    </source>
</reference>
<evidence type="ECO:0000313" key="1">
    <source>
        <dbReference type="EMBL" id="RDY61833.1"/>
    </source>
</evidence>
<gene>
    <name evidence="1" type="ORF">DX873_06705</name>
</gene>
<evidence type="ECO:0000313" key="2">
    <source>
        <dbReference type="Proteomes" id="UP000261828"/>
    </source>
</evidence>